<dbReference type="OrthoDB" id="2898509at2759"/>
<dbReference type="Proteomes" id="UP000285146">
    <property type="component" value="Unassembled WGS sequence"/>
</dbReference>
<dbReference type="AlphaFoldDB" id="A0A423XMT8"/>
<name>A0A423XMT8_9PEZI</name>
<dbReference type="STRING" id="1230097.A0A423XMT8"/>
<accession>A0A423XMT8</accession>
<dbReference type="EMBL" id="LKEB01000002">
    <property type="protein sequence ID" value="ROW17752.1"/>
    <property type="molecule type" value="Genomic_DNA"/>
</dbReference>
<dbReference type="InParanoid" id="A0A423XMT8"/>
<comment type="caution">
    <text evidence="1">The sequence shown here is derived from an EMBL/GenBank/DDBJ whole genome shotgun (WGS) entry which is preliminary data.</text>
</comment>
<sequence>MGLHDTFDFDEAAYRIKCAERPTPKLQVEEVKKLRQHFAASASMAIGLSHAVQTAGLTLGVSALGLRRYFVAKEKLTIIREELTKRGVPLHDMIGGAIAAPDVPVPIPGQHGGGSAMHFIEANPEAAGHGFAQGITDQANAVGHAVHGAILGHGAEQVIHAGAIEGASGHTVGYAAGIMAAKKMEEFLGECAGETIFAYAMEKLLDPEIKLELQLKGKCTRLQGPLGQYCRGCGDSIRHGKFAHCCEDTDDFDLCIKCHEAGKSCACSDNRMSIMQKSVAGDVLASEKGDARRRLATVSEIQCTECQRLITQGRYYSGMNKTSIYAKIVTAKGRHVGCLKAIDFTCTSGPTSIGHTRMSLRTSSSVRLAE</sequence>
<evidence type="ECO:0000313" key="2">
    <source>
        <dbReference type="Proteomes" id="UP000285146"/>
    </source>
</evidence>
<protein>
    <recommendedName>
        <fullName evidence="3">ZZ-type domain-containing protein</fullName>
    </recommendedName>
</protein>
<keyword evidence="2" id="KW-1185">Reference proteome</keyword>
<organism evidence="1 2">
    <name type="scientific">Cytospora leucostoma</name>
    <dbReference type="NCBI Taxonomy" id="1230097"/>
    <lineage>
        <taxon>Eukaryota</taxon>
        <taxon>Fungi</taxon>
        <taxon>Dikarya</taxon>
        <taxon>Ascomycota</taxon>
        <taxon>Pezizomycotina</taxon>
        <taxon>Sordariomycetes</taxon>
        <taxon>Sordariomycetidae</taxon>
        <taxon>Diaporthales</taxon>
        <taxon>Cytosporaceae</taxon>
        <taxon>Cytospora</taxon>
    </lineage>
</organism>
<reference evidence="1 2" key="1">
    <citation type="submission" date="2015-09" db="EMBL/GenBank/DDBJ databases">
        <title>Host preference determinants of Valsa canker pathogens revealed by comparative genomics.</title>
        <authorList>
            <person name="Yin Z."/>
            <person name="Huang L."/>
        </authorList>
    </citation>
    <scope>NUCLEOTIDE SEQUENCE [LARGE SCALE GENOMIC DNA]</scope>
    <source>
        <strain evidence="1 2">SXYLt</strain>
    </source>
</reference>
<proteinExistence type="predicted"/>
<evidence type="ECO:0000313" key="1">
    <source>
        <dbReference type="EMBL" id="ROW17752.1"/>
    </source>
</evidence>
<evidence type="ECO:0008006" key="3">
    <source>
        <dbReference type="Google" id="ProtNLM"/>
    </source>
</evidence>
<gene>
    <name evidence="1" type="ORF">VPNG_01003</name>
</gene>